<feature type="compositionally biased region" description="Basic and acidic residues" evidence="1">
    <location>
        <begin position="1"/>
        <end position="25"/>
    </location>
</feature>
<feature type="domain" description="ISXO2-like transposase" evidence="2">
    <location>
        <begin position="1"/>
        <end position="172"/>
    </location>
</feature>
<name>A0A3N2QV43_9RHOB</name>
<reference evidence="3 4" key="1">
    <citation type="submission" date="2018-10" db="EMBL/GenBank/DDBJ databases">
        <title>Histidinibacterium lentulum gen. nov., sp. nov., a marine bacterium from the culture broth of Picochlorum sp. 122.</title>
        <authorList>
            <person name="Wang G."/>
        </authorList>
    </citation>
    <scope>NUCLEOTIDE SEQUENCE [LARGE SCALE GENOMIC DNA]</scope>
    <source>
        <strain evidence="3 4">B17</strain>
    </source>
</reference>
<dbReference type="InterPro" id="IPR024445">
    <property type="entry name" value="Tnp_ISXO2-like"/>
</dbReference>
<dbReference type="EMBL" id="RDRB01000008">
    <property type="protein sequence ID" value="ROT99108.1"/>
    <property type="molecule type" value="Genomic_DNA"/>
</dbReference>
<evidence type="ECO:0000256" key="1">
    <source>
        <dbReference type="SAM" id="MobiDB-lite"/>
    </source>
</evidence>
<dbReference type="SMART" id="SM01126">
    <property type="entry name" value="DDE_Tnp_IS1595"/>
    <property type="match status" value="1"/>
</dbReference>
<accession>A0A3N2QV43</accession>
<evidence type="ECO:0000313" key="4">
    <source>
        <dbReference type="Proteomes" id="UP000268016"/>
    </source>
</evidence>
<dbReference type="OrthoDB" id="7355934at2"/>
<protein>
    <submittedName>
        <fullName evidence="3">IS1595 family transposase</fullName>
    </submittedName>
</protein>
<evidence type="ECO:0000313" key="3">
    <source>
        <dbReference type="EMBL" id="ROT99108.1"/>
    </source>
</evidence>
<dbReference type="Proteomes" id="UP000268016">
    <property type="component" value="Unassembled WGS sequence"/>
</dbReference>
<gene>
    <name evidence="3" type="ORF">EAT49_15960</name>
</gene>
<proteinExistence type="predicted"/>
<organism evidence="3 4">
    <name type="scientific">Histidinibacterium lentulum</name>
    <dbReference type="NCBI Taxonomy" id="2480588"/>
    <lineage>
        <taxon>Bacteria</taxon>
        <taxon>Pseudomonadati</taxon>
        <taxon>Pseudomonadota</taxon>
        <taxon>Alphaproteobacteria</taxon>
        <taxon>Rhodobacterales</taxon>
        <taxon>Paracoccaceae</taxon>
        <taxon>Histidinibacterium</taxon>
    </lineage>
</organism>
<dbReference type="AlphaFoldDB" id="A0A3N2QV43"/>
<feature type="region of interest" description="Disordered" evidence="1">
    <location>
        <begin position="1"/>
        <end position="34"/>
    </location>
</feature>
<evidence type="ECO:0000259" key="2">
    <source>
        <dbReference type="SMART" id="SM01126"/>
    </source>
</evidence>
<dbReference type="RefSeq" id="WP_123643292.1">
    <property type="nucleotide sequence ID" value="NZ_ML119088.1"/>
</dbReference>
<dbReference type="NCBIfam" id="NF033547">
    <property type="entry name" value="transpos_IS1595"/>
    <property type="match status" value="1"/>
</dbReference>
<comment type="caution">
    <text evidence="3">The sequence shown here is derived from an EMBL/GenBank/DDBJ whole genome shotgun (WGS) entry which is preliminary data.</text>
</comment>
<sequence>MVEADEAHQRESRKGSREWVRHQRDPANNPAPPRLRWRAYRRRGGSATAPPGGWRAWEKKLLAATDRAGHRALEAIADAGQAAISGALLPVMAPDAVLCTDGFATYEQIAKDERIPHFALNAGRRSKRTPRSHHINTVNALIGRFRAFMQPFCGPASKNLAAYGRWHAARNNAERSYLDALRLLLASGPRANTIC</sequence>
<keyword evidence="4" id="KW-1185">Reference proteome</keyword>